<feature type="compositionally biased region" description="Basic and acidic residues" evidence="2">
    <location>
        <begin position="63"/>
        <end position="86"/>
    </location>
</feature>
<protein>
    <recommendedName>
        <fullName evidence="5">BZIP domain-containing protein</fullName>
    </recommendedName>
</protein>
<feature type="region of interest" description="Disordered" evidence="2">
    <location>
        <begin position="1"/>
        <end position="87"/>
    </location>
</feature>
<dbReference type="Gene3D" id="1.20.5.170">
    <property type="match status" value="1"/>
</dbReference>
<feature type="compositionally biased region" description="Low complexity" evidence="2">
    <location>
        <begin position="398"/>
        <end position="407"/>
    </location>
</feature>
<keyword evidence="4" id="KW-1185">Reference proteome</keyword>
<evidence type="ECO:0000256" key="1">
    <source>
        <dbReference type="SAM" id="Coils"/>
    </source>
</evidence>
<name>A0AAE0LNP4_9PEZI</name>
<dbReference type="GeneID" id="87843874"/>
<evidence type="ECO:0000256" key="2">
    <source>
        <dbReference type="SAM" id="MobiDB-lite"/>
    </source>
</evidence>
<dbReference type="PANTHER" id="PTHR40618:SF1">
    <property type="entry name" value="B-ZIP TRANSCRIPTION FACTOR (EUROFUNG)"/>
    <property type="match status" value="1"/>
</dbReference>
<dbReference type="GO" id="GO:0003700">
    <property type="term" value="F:DNA-binding transcription factor activity"/>
    <property type="evidence" value="ECO:0007669"/>
    <property type="project" value="InterPro"/>
</dbReference>
<dbReference type="InterPro" id="IPR046347">
    <property type="entry name" value="bZIP_sf"/>
</dbReference>
<feature type="compositionally biased region" description="Polar residues" evidence="2">
    <location>
        <begin position="187"/>
        <end position="208"/>
    </location>
</feature>
<dbReference type="EMBL" id="JAUEPN010000010">
    <property type="protein sequence ID" value="KAK3291349.1"/>
    <property type="molecule type" value="Genomic_DNA"/>
</dbReference>
<dbReference type="SUPFAM" id="SSF57959">
    <property type="entry name" value="Leucine zipper domain"/>
    <property type="match status" value="1"/>
</dbReference>
<dbReference type="CDD" id="cd14688">
    <property type="entry name" value="bZIP_YAP"/>
    <property type="match status" value="1"/>
</dbReference>
<reference evidence="3" key="2">
    <citation type="submission" date="2023-06" db="EMBL/GenBank/DDBJ databases">
        <authorList>
            <consortium name="Lawrence Berkeley National Laboratory"/>
            <person name="Haridas S."/>
            <person name="Hensen N."/>
            <person name="Bonometti L."/>
            <person name="Westerberg I."/>
            <person name="Brannstrom I.O."/>
            <person name="Guillou S."/>
            <person name="Cros-Aarteil S."/>
            <person name="Calhoun S."/>
            <person name="Kuo A."/>
            <person name="Mondo S."/>
            <person name="Pangilinan J."/>
            <person name="Riley R."/>
            <person name="Labutti K."/>
            <person name="Andreopoulos B."/>
            <person name="Lipzen A."/>
            <person name="Chen C."/>
            <person name="Yanf M."/>
            <person name="Daum C."/>
            <person name="Ng V."/>
            <person name="Clum A."/>
            <person name="Steindorff A."/>
            <person name="Ohm R."/>
            <person name="Martin F."/>
            <person name="Silar P."/>
            <person name="Natvig D."/>
            <person name="Lalanne C."/>
            <person name="Gautier V."/>
            <person name="Ament-Velasquez S.L."/>
            <person name="Kruys A."/>
            <person name="Hutchinson M.I."/>
            <person name="Powell A.J."/>
            <person name="Barry K."/>
            <person name="Miller A.N."/>
            <person name="Grigoriev I.V."/>
            <person name="Debuchy R."/>
            <person name="Gladieux P."/>
            <person name="Thoren M.H."/>
            <person name="Johannesson H."/>
        </authorList>
    </citation>
    <scope>NUCLEOTIDE SEQUENCE</scope>
    <source>
        <strain evidence="3">CBS 168.71</strain>
    </source>
</reference>
<evidence type="ECO:0000313" key="3">
    <source>
        <dbReference type="EMBL" id="KAK3291349.1"/>
    </source>
</evidence>
<evidence type="ECO:0008006" key="5">
    <source>
        <dbReference type="Google" id="ProtNLM"/>
    </source>
</evidence>
<dbReference type="PANTHER" id="PTHR40618">
    <property type="entry name" value="B-ZIP TRANSCRIPTION FACTOR (EUROFUNG)-RELATED"/>
    <property type="match status" value="1"/>
</dbReference>
<accession>A0AAE0LNP4</accession>
<keyword evidence="1" id="KW-0175">Coiled coil</keyword>
<organism evidence="3 4">
    <name type="scientific">Chaetomium fimeti</name>
    <dbReference type="NCBI Taxonomy" id="1854472"/>
    <lineage>
        <taxon>Eukaryota</taxon>
        <taxon>Fungi</taxon>
        <taxon>Dikarya</taxon>
        <taxon>Ascomycota</taxon>
        <taxon>Pezizomycotina</taxon>
        <taxon>Sordariomycetes</taxon>
        <taxon>Sordariomycetidae</taxon>
        <taxon>Sordariales</taxon>
        <taxon>Chaetomiaceae</taxon>
        <taxon>Chaetomium</taxon>
    </lineage>
</organism>
<dbReference type="Proteomes" id="UP001278766">
    <property type="component" value="Unassembled WGS sequence"/>
</dbReference>
<evidence type="ECO:0000313" key="4">
    <source>
        <dbReference type="Proteomes" id="UP001278766"/>
    </source>
</evidence>
<dbReference type="AlphaFoldDB" id="A0AAE0LNP4"/>
<feature type="compositionally biased region" description="Basic and acidic residues" evidence="2">
    <location>
        <begin position="161"/>
        <end position="171"/>
    </location>
</feature>
<feature type="coiled-coil region" evidence="1">
    <location>
        <begin position="97"/>
        <end position="124"/>
    </location>
</feature>
<comment type="caution">
    <text evidence="3">The sequence shown here is derived from an EMBL/GenBank/DDBJ whole genome shotgun (WGS) entry which is preliminary data.</text>
</comment>
<dbReference type="RefSeq" id="XP_062654863.1">
    <property type="nucleotide sequence ID" value="XM_062806926.1"/>
</dbReference>
<feature type="region of interest" description="Disordered" evidence="2">
    <location>
        <begin position="160"/>
        <end position="214"/>
    </location>
</feature>
<feature type="region of interest" description="Disordered" evidence="2">
    <location>
        <begin position="388"/>
        <end position="419"/>
    </location>
</feature>
<gene>
    <name evidence="3" type="ORF">B0H64DRAFT_446577</name>
</gene>
<sequence length="654" mass="71018">MRYPEGDLPILSAELYDDGPAFDSPRRLTATRKKQASSSSRGPEDGPRKRARAQVADASEHEDEGKRARGRPRLDTKDETAADRRRTQIRLAQRAYRNRKENAIQTLEKKVQGLKDTNEEMSNAFMQLHDFALGSGLLDQLPEFGRQLRETTERFLSLAREASDDVAKDGEPNGITSSPEGKKPSNGRASSDSPGQSNSATPTATTIPSELGLEETPETLRDGLMPSYEPTTQADFNPAITLAQQQQSLVSLPPQDKPGLPTFAYEVLTHPTLENASFPFQPNPSPSIFTGFPTPSLSQSPVPLDTYASFETTFGRRVHRYSLEQALILLTMPSPPQALIMRVFGFCLQLESPATIQRRLRRMLVRDTQQSLFNWQFPFFNLGGAGTHFDDPTTATSPQDQPQGQQPPRRPMGNQGTADVLKPGETAGFAAGPFSAEVNAVRDRDLRADMRMALPGFAGEYFDCDEAEMYLYQRGVVIPPGSDVVTVDVDVDQLHTYRESGWRAETVDLLGGSPESPGSSSLGSGVSALGESGVRDAGVGSSWRMGDGGAGMVDPALADVFSQGNNPFMPATTMAGSSMGAGDDMLPFGFMGSDVLGSAGYGIQDLNRRRVVLDVTRLVKELTSRGICLGRTPGFKQADIDDSFWESVKHGLGA</sequence>
<reference evidence="3" key="1">
    <citation type="journal article" date="2023" name="Mol. Phylogenet. Evol.">
        <title>Genome-scale phylogeny and comparative genomics of the fungal order Sordariales.</title>
        <authorList>
            <person name="Hensen N."/>
            <person name="Bonometti L."/>
            <person name="Westerberg I."/>
            <person name="Brannstrom I.O."/>
            <person name="Guillou S."/>
            <person name="Cros-Aarteil S."/>
            <person name="Calhoun S."/>
            <person name="Haridas S."/>
            <person name="Kuo A."/>
            <person name="Mondo S."/>
            <person name="Pangilinan J."/>
            <person name="Riley R."/>
            <person name="LaButti K."/>
            <person name="Andreopoulos B."/>
            <person name="Lipzen A."/>
            <person name="Chen C."/>
            <person name="Yan M."/>
            <person name="Daum C."/>
            <person name="Ng V."/>
            <person name="Clum A."/>
            <person name="Steindorff A."/>
            <person name="Ohm R.A."/>
            <person name="Martin F."/>
            <person name="Silar P."/>
            <person name="Natvig D.O."/>
            <person name="Lalanne C."/>
            <person name="Gautier V."/>
            <person name="Ament-Velasquez S.L."/>
            <person name="Kruys A."/>
            <person name="Hutchinson M.I."/>
            <person name="Powell A.J."/>
            <person name="Barry K."/>
            <person name="Miller A.N."/>
            <person name="Grigoriev I.V."/>
            <person name="Debuchy R."/>
            <person name="Gladieux P."/>
            <person name="Hiltunen Thoren M."/>
            <person name="Johannesson H."/>
        </authorList>
    </citation>
    <scope>NUCLEOTIDE SEQUENCE</scope>
    <source>
        <strain evidence="3">CBS 168.71</strain>
    </source>
</reference>
<proteinExistence type="predicted"/>